<evidence type="ECO:0000313" key="1">
    <source>
        <dbReference type="EMBL" id="GMS79425.1"/>
    </source>
</evidence>
<sequence length="86" mass="9495">YCSAGFICIQCVYSVLSQTVVVVVIVVVDPVTVEDPEAVVDVVARSVGRHVAQQYWSFMELEVWGLVQKPLAAHEAQLAFLFTQLV</sequence>
<accession>A0AAV5SGX8</accession>
<evidence type="ECO:0000313" key="2">
    <source>
        <dbReference type="EMBL" id="GMS79428.1"/>
    </source>
</evidence>
<dbReference type="AlphaFoldDB" id="A0AAV5SGX8"/>
<comment type="caution">
    <text evidence="1">The sequence shown here is derived from an EMBL/GenBank/DDBJ whole genome shotgun (WGS) entry which is preliminary data.</text>
</comment>
<keyword evidence="3" id="KW-1185">Reference proteome</keyword>
<feature type="non-terminal residue" evidence="1">
    <location>
        <position position="1"/>
    </location>
</feature>
<protein>
    <submittedName>
        <fullName evidence="1">Uncharacterized protein</fullName>
    </submittedName>
</protein>
<organism evidence="1 3">
    <name type="scientific">Pristionchus entomophagus</name>
    <dbReference type="NCBI Taxonomy" id="358040"/>
    <lineage>
        <taxon>Eukaryota</taxon>
        <taxon>Metazoa</taxon>
        <taxon>Ecdysozoa</taxon>
        <taxon>Nematoda</taxon>
        <taxon>Chromadorea</taxon>
        <taxon>Rhabditida</taxon>
        <taxon>Rhabditina</taxon>
        <taxon>Diplogasteromorpha</taxon>
        <taxon>Diplogasteroidea</taxon>
        <taxon>Neodiplogasteridae</taxon>
        <taxon>Pristionchus</taxon>
    </lineage>
</organism>
<dbReference type="Proteomes" id="UP001432027">
    <property type="component" value="Unassembled WGS sequence"/>
</dbReference>
<reference evidence="1" key="1">
    <citation type="submission" date="2023-10" db="EMBL/GenBank/DDBJ databases">
        <title>Genome assembly of Pristionchus species.</title>
        <authorList>
            <person name="Yoshida K."/>
            <person name="Sommer R.J."/>
        </authorList>
    </citation>
    <scope>NUCLEOTIDE SEQUENCE</scope>
    <source>
        <strain evidence="1">RS0144</strain>
    </source>
</reference>
<dbReference type="EMBL" id="BTSX01000001">
    <property type="protein sequence ID" value="GMS79428.1"/>
    <property type="molecule type" value="Genomic_DNA"/>
</dbReference>
<proteinExistence type="predicted"/>
<evidence type="ECO:0000313" key="3">
    <source>
        <dbReference type="Proteomes" id="UP001432027"/>
    </source>
</evidence>
<name>A0AAV5SGX8_9BILA</name>
<gene>
    <name evidence="1" type="ORF">PENTCL1PPCAC_1600</name>
    <name evidence="2" type="ORF">PENTCL1PPCAC_1604</name>
</gene>
<dbReference type="EMBL" id="BTSX01000001">
    <property type="protein sequence ID" value="GMS79425.1"/>
    <property type="molecule type" value="Genomic_DNA"/>
</dbReference>